<gene>
    <name evidence="1" type="ORF">UY27_C0005G0014</name>
</gene>
<reference evidence="1 2" key="1">
    <citation type="journal article" date="2015" name="Nature">
        <title>rRNA introns, odd ribosomes, and small enigmatic genomes across a large radiation of phyla.</title>
        <authorList>
            <person name="Brown C.T."/>
            <person name="Hug L.A."/>
            <person name="Thomas B.C."/>
            <person name="Sharon I."/>
            <person name="Castelle C.J."/>
            <person name="Singh A."/>
            <person name="Wilkins M.J."/>
            <person name="Williams K.H."/>
            <person name="Banfield J.F."/>
        </authorList>
    </citation>
    <scope>NUCLEOTIDE SEQUENCE [LARGE SCALE GENOMIC DNA]</scope>
</reference>
<evidence type="ECO:0000313" key="1">
    <source>
        <dbReference type="EMBL" id="KKU96037.1"/>
    </source>
</evidence>
<accession>A0A0G1UP85</accession>
<evidence type="ECO:0000313" key="2">
    <source>
        <dbReference type="Proteomes" id="UP000034661"/>
    </source>
</evidence>
<dbReference type="EMBL" id="LCPJ01000005">
    <property type="protein sequence ID" value="KKU96037.1"/>
    <property type="molecule type" value="Genomic_DNA"/>
</dbReference>
<sequence>MGLHGAVVCLAEGCLGVHAVMIGEETTEAVALNWLEFARKSHVLTMQHDDGSVLIMIGKENQIALAVEKYGVKEERLLGVNAALSV</sequence>
<dbReference type="AlphaFoldDB" id="A0A0G1UP85"/>
<protein>
    <submittedName>
        <fullName evidence="1">Uncharacterized protein</fullName>
    </submittedName>
</protein>
<dbReference type="Proteomes" id="UP000034661">
    <property type="component" value="Unassembled WGS sequence"/>
</dbReference>
<comment type="caution">
    <text evidence="1">The sequence shown here is derived from an EMBL/GenBank/DDBJ whole genome shotgun (WGS) entry which is preliminary data.</text>
</comment>
<proteinExistence type="predicted"/>
<name>A0A0G1UP85_9BACT</name>
<organism evidence="1 2">
    <name type="scientific">Candidatus Gottesmanbacteria bacterium GW2011_GWA1_48_13</name>
    <dbReference type="NCBI Taxonomy" id="1618439"/>
    <lineage>
        <taxon>Bacteria</taxon>
        <taxon>Candidatus Gottesmaniibacteriota</taxon>
    </lineage>
</organism>